<dbReference type="PROSITE" id="PS50058">
    <property type="entry name" value="G_PROTEIN_GAMMA"/>
    <property type="match status" value="1"/>
</dbReference>
<feature type="compositionally biased region" description="Low complexity" evidence="10">
    <location>
        <begin position="36"/>
        <end position="53"/>
    </location>
</feature>
<evidence type="ECO:0000259" key="12">
    <source>
        <dbReference type="PROSITE" id="PS50067"/>
    </source>
</evidence>
<dbReference type="SMART" id="SM00129">
    <property type="entry name" value="KISc"/>
    <property type="match status" value="1"/>
</dbReference>
<protein>
    <recommendedName>
        <fullName evidence="8">Kinesin-like protein</fullName>
    </recommendedName>
</protein>
<feature type="binding site" evidence="7">
    <location>
        <begin position="201"/>
        <end position="208"/>
    </location>
    <ligand>
        <name>ATP</name>
        <dbReference type="ChEBI" id="CHEBI:30616"/>
    </ligand>
</feature>
<evidence type="ECO:0000256" key="9">
    <source>
        <dbReference type="SAM" id="Coils"/>
    </source>
</evidence>
<feature type="compositionally biased region" description="Low complexity" evidence="10">
    <location>
        <begin position="1"/>
        <end position="13"/>
    </location>
</feature>
<keyword evidence="8" id="KW-0493">Microtubule</keyword>
<keyword evidence="14" id="KW-1185">Reference proteome</keyword>
<dbReference type="InterPro" id="IPR015898">
    <property type="entry name" value="G-protein_gamma-like_dom"/>
</dbReference>
<feature type="domain" description="G protein gamma" evidence="11">
    <location>
        <begin position="645"/>
        <end position="702"/>
    </location>
</feature>
<dbReference type="InterPro" id="IPR019331">
    <property type="entry name" value="FAM192A/Fyv6_N"/>
</dbReference>
<dbReference type="GO" id="GO:0007052">
    <property type="term" value="P:mitotic spindle organization"/>
    <property type="evidence" value="ECO:0007669"/>
    <property type="project" value="TreeGrafter"/>
</dbReference>
<dbReference type="InterPro" id="IPR001752">
    <property type="entry name" value="Kinesin_motor_dom"/>
</dbReference>
<dbReference type="EMBL" id="JAMKOV010000005">
    <property type="protein sequence ID" value="KAI8039557.1"/>
    <property type="molecule type" value="Genomic_DNA"/>
</dbReference>
<dbReference type="PROSITE" id="PS50067">
    <property type="entry name" value="KINESIN_MOTOR_2"/>
    <property type="match status" value="1"/>
</dbReference>
<dbReference type="GO" id="GO:0051231">
    <property type="term" value="P:spindle elongation"/>
    <property type="evidence" value="ECO:0007669"/>
    <property type="project" value="TreeGrafter"/>
</dbReference>
<dbReference type="Pfam" id="PF10187">
    <property type="entry name" value="FAM192A_Fyv6_N"/>
    <property type="match status" value="1"/>
</dbReference>
<feature type="region of interest" description="Disordered" evidence="10">
    <location>
        <begin position="1"/>
        <end position="86"/>
    </location>
</feature>
<dbReference type="PANTHER" id="PTHR47969">
    <property type="entry name" value="CHROMOSOME-ASSOCIATED KINESIN KIF4A-RELATED"/>
    <property type="match status" value="1"/>
</dbReference>
<dbReference type="GO" id="GO:0003777">
    <property type="term" value="F:microtubule motor activity"/>
    <property type="evidence" value="ECO:0007669"/>
    <property type="project" value="InterPro"/>
</dbReference>
<dbReference type="GO" id="GO:0005524">
    <property type="term" value="F:ATP binding"/>
    <property type="evidence" value="ECO:0007669"/>
    <property type="project" value="UniProtKB-UniRule"/>
</dbReference>
<feature type="domain" description="Kinesin motor" evidence="12">
    <location>
        <begin position="109"/>
        <end position="443"/>
    </location>
</feature>
<dbReference type="GO" id="GO:0005875">
    <property type="term" value="C:microtubule associated complex"/>
    <property type="evidence" value="ECO:0007669"/>
    <property type="project" value="TreeGrafter"/>
</dbReference>
<evidence type="ECO:0000256" key="4">
    <source>
        <dbReference type="ARBA" id="ARBA00022840"/>
    </source>
</evidence>
<keyword evidence="7 8" id="KW-0505">Motor protein</keyword>
<dbReference type="PRINTS" id="PR00380">
    <property type="entry name" value="KINESINHEAVY"/>
</dbReference>
<dbReference type="CDD" id="cd00068">
    <property type="entry name" value="GGL"/>
    <property type="match status" value="1"/>
</dbReference>
<dbReference type="InterPro" id="IPR036961">
    <property type="entry name" value="Kinesin_motor_dom_sf"/>
</dbReference>
<keyword evidence="3 7" id="KW-0547">Nucleotide-binding</keyword>
<reference evidence="13" key="1">
    <citation type="journal article" date="2023" name="Genome Biol. Evol.">
        <title>Long-read-based Genome Assembly of Drosophila gunungcola Reveals Fewer Chemosensory Genes in Flower-breeding Species.</title>
        <authorList>
            <person name="Negi A."/>
            <person name="Liao B.Y."/>
            <person name="Yeh S.D."/>
        </authorList>
    </citation>
    <scope>NUCLEOTIDE SEQUENCE</scope>
    <source>
        <strain evidence="13">Sukarami</strain>
    </source>
</reference>
<evidence type="ECO:0000256" key="2">
    <source>
        <dbReference type="ARBA" id="ARBA00004245"/>
    </source>
</evidence>
<organism evidence="13 14">
    <name type="scientific">Drosophila gunungcola</name>
    <name type="common">fruit fly</name>
    <dbReference type="NCBI Taxonomy" id="103775"/>
    <lineage>
        <taxon>Eukaryota</taxon>
        <taxon>Metazoa</taxon>
        <taxon>Ecdysozoa</taxon>
        <taxon>Arthropoda</taxon>
        <taxon>Hexapoda</taxon>
        <taxon>Insecta</taxon>
        <taxon>Pterygota</taxon>
        <taxon>Neoptera</taxon>
        <taxon>Endopterygota</taxon>
        <taxon>Diptera</taxon>
        <taxon>Brachycera</taxon>
        <taxon>Muscomorpha</taxon>
        <taxon>Ephydroidea</taxon>
        <taxon>Drosophilidae</taxon>
        <taxon>Drosophila</taxon>
        <taxon>Sophophora</taxon>
    </lineage>
</organism>
<evidence type="ECO:0000256" key="7">
    <source>
        <dbReference type="PROSITE-ProRule" id="PRU00283"/>
    </source>
</evidence>
<dbReference type="Pfam" id="PF00225">
    <property type="entry name" value="Kinesin"/>
    <property type="match status" value="1"/>
</dbReference>
<dbReference type="SUPFAM" id="SSF48670">
    <property type="entry name" value="Transducin (heterotrimeric G protein), gamma chain"/>
    <property type="match status" value="1"/>
</dbReference>
<dbReference type="InterPro" id="IPR027417">
    <property type="entry name" value="P-loop_NTPase"/>
</dbReference>
<gene>
    <name evidence="13" type="ORF">M5D96_006971</name>
</gene>
<feature type="region of interest" description="Disordered" evidence="10">
    <location>
        <begin position="714"/>
        <end position="736"/>
    </location>
</feature>
<evidence type="ECO:0000259" key="11">
    <source>
        <dbReference type="PROSITE" id="PS50058"/>
    </source>
</evidence>
<dbReference type="Pfam" id="PF00631">
    <property type="entry name" value="G-gamma"/>
    <property type="match status" value="1"/>
</dbReference>
<keyword evidence="5" id="KW-0206">Cytoskeleton</keyword>
<dbReference type="GO" id="GO:0005634">
    <property type="term" value="C:nucleus"/>
    <property type="evidence" value="ECO:0007669"/>
    <property type="project" value="UniProtKB-SubCell"/>
</dbReference>
<dbReference type="InterPro" id="IPR036284">
    <property type="entry name" value="GGL_sf"/>
</dbReference>
<feature type="non-terminal residue" evidence="13">
    <location>
        <position position="949"/>
    </location>
</feature>
<accession>A0A9Q0BP28</accession>
<dbReference type="Gene3D" id="3.40.850.10">
    <property type="entry name" value="Kinesin motor domain"/>
    <property type="match status" value="1"/>
</dbReference>
<evidence type="ECO:0000256" key="10">
    <source>
        <dbReference type="SAM" id="MobiDB-lite"/>
    </source>
</evidence>
<dbReference type="GO" id="GO:0005874">
    <property type="term" value="C:microtubule"/>
    <property type="evidence" value="ECO:0007669"/>
    <property type="project" value="UniProtKB-KW"/>
</dbReference>
<dbReference type="Gene3D" id="4.10.260.10">
    <property type="entry name" value="Transducin (heterotrimeric G protein), gamma chain"/>
    <property type="match status" value="1"/>
</dbReference>
<dbReference type="GO" id="GO:0008017">
    <property type="term" value="F:microtubule binding"/>
    <property type="evidence" value="ECO:0007669"/>
    <property type="project" value="InterPro"/>
</dbReference>
<keyword evidence="9" id="KW-0175">Coiled coil</keyword>
<evidence type="ECO:0000313" key="13">
    <source>
        <dbReference type="EMBL" id="KAI8039557.1"/>
    </source>
</evidence>
<comment type="similarity">
    <text evidence="7 8">Belongs to the TRAFAC class myosin-kinesin ATPase superfamily. Kinesin family.</text>
</comment>
<evidence type="ECO:0000256" key="8">
    <source>
        <dbReference type="RuleBase" id="RU000394"/>
    </source>
</evidence>
<sequence>GGSSADSAGTSGSRRGRAPVAGSRGRKTPSCTFTGQNQRQSSGSSSSVPRSRSLTNGMRRLSPQKGTGSSGGGVGGGSSRNTPIGSADTLEIVASKSTGSEECSTPEDNINVVVRVRPLNDKEKRDRHGSTLQFPGNGQVILEGNDVGQKRSHNRDSVRVFTYNVVFEPGATQEDILDYSGIKRIIEMGIEGFSCTAFCYGQTGSGKTHTLTGPPDLFVGKPNPKDPRHGLIFRSFLYLFQLIKNRKDVNYVLKASFMEIYNERVIDLLNPGSARKPLAVRWSKKSGGFFVENLFTVDCEELDDLLAVLEEGMRNRAVGSHAMNDHSSRSHTILTVHILSDQQTDGGVFLSKHGKINFVDLAGSELTKKTMSEGKTLEEANNINKSLMRSGHIPYRDSQLTKLLADSLAGNGVTLMIACVSPAHYNHAETLNTLRYASRAKRIRTKPVIKMDPREALILSLKHNLLELQLDRVSSGGGAPVPKVDLQRLPELDGSELAELVKLYMVENESLRQENNHLFTVRETILRDQEIVCRENERLLKKLEDIWTNPEPLQSPPEVDLPIEQRMSENADRRTDTAQKRIDQQRIAKNILIMANAFRKPDSDLAKELNINLEKSAKLSTDFMPEISIPASTIGLAETAVLDIMAANLQQQRSINLQLRREVEMERMPVSEACSLMMKYMLEHEEEDCLLSGFTQKVNPFRFVTEAEAAEQRQRRQEEWERVRQPEDPLERPEEPYDARSLYERLKQNKDKKDMEYEEAHKLKNLIRGLDDDEVQFLELVDAHKMNAERQQMRDEELELKDFRNRVEKLQEESVDKKLQAELKTTAKSAGASAGRNSQKSLLGQGIKRKNGELPTTSKVAKIADDEVVPSATEAESKDPSEKTTTNTTLTTNKYDQGALKCIAVLPGIGSYTESSDSEASTDDEEPVDLCSRTDLCGRKIPKKKQCTE</sequence>
<dbReference type="SUPFAM" id="SSF52540">
    <property type="entry name" value="P-loop containing nucleoside triphosphate hydrolases"/>
    <property type="match status" value="1"/>
</dbReference>
<evidence type="ECO:0000256" key="5">
    <source>
        <dbReference type="ARBA" id="ARBA00023212"/>
    </source>
</evidence>
<keyword evidence="5" id="KW-0963">Cytoplasm</keyword>
<feature type="region of interest" description="Disordered" evidence="10">
    <location>
        <begin position="826"/>
        <end position="891"/>
    </location>
</feature>
<dbReference type="SMART" id="SM01224">
    <property type="entry name" value="G_gamma"/>
    <property type="match status" value="1"/>
</dbReference>
<dbReference type="AlphaFoldDB" id="A0A9Q0BP28"/>
<dbReference type="PROSITE" id="PS00411">
    <property type="entry name" value="KINESIN_MOTOR_1"/>
    <property type="match status" value="1"/>
</dbReference>
<dbReference type="CDD" id="cd00106">
    <property type="entry name" value="KISc"/>
    <property type="match status" value="1"/>
</dbReference>
<name>A0A9Q0BP28_9MUSC</name>
<dbReference type="InterPro" id="IPR019821">
    <property type="entry name" value="Kinesin_motor_CS"/>
</dbReference>
<dbReference type="InterPro" id="IPR027640">
    <property type="entry name" value="Kinesin-like_fam"/>
</dbReference>
<dbReference type="SMART" id="SM00224">
    <property type="entry name" value="GGL"/>
    <property type="match status" value="1"/>
</dbReference>
<feature type="coiled-coil region" evidence="9">
    <location>
        <begin position="743"/>
        <end position="820"/>
    </location>
</feature>
<feature type="compositionally biased region" description="Gly residues" evidence="10">
    <location>
        <begin position="68"/>
        <end position="78"/>
    </location>
</feature>
<comment type="subcellular location">
    <subcellularLocation>
        <location evidence="2">Cytoplasm</location>
        <location evidence="2">Cytoskeleton</location>
    </subcellularLocation>
    <subcellularLocation>
        <location evidence="1">Nucleus</location>
    </subcellularLocation>
</comment>
<keyword evidence="6" id="KW-0539">Nucleus</keyword>
<comment type="caution">
    <text evidence="13">The sequence shown here is derived from an EMBL/GenBank/DDBJ whole genome shotgun (WGS) entry which is preliminary data.</text>
</comment>
<evidence type="ECO:0000313" key="14">
    <source>
        <dbReference type="Proteomes" id="UP001059596"/>
    </source>
</evidence>
<dbReference type="PANTHER" id="PTHR47969:SF33">
    <property type="entry name" value="KINESIN-LIKE PROTEIN"/>
    <property type="match status" value="1"/>
</dbReference>
<dbReference type="GO" id="GO:0007186">
    <property type="term" value="P:G protein-coupled receptor signaling pathway"/>
    <property type="evidence" value="ECO:0007669"/>
    <property type="project" value="InterPro"/>
</dbReference>
<evidence type="ECO:0000256" key="6">
    <source>
        <dbReference type="ARBA" id="ARBA00023242"/>
    </source>
</evidence>
<proteinExistence type="inferred from homology"/>
<dbReference type="FunFam" id="3.40.850.10:FF:000080">
    <property type="entry name" value="Kinesin-like protein"/>
    <property type="match status" value="1"/>
</dbReference>
<dbReference type="GO" id="GO:0007018">
    <property type="term" value="P:microtubule-based movement"/>
    <property type="evidence" value="ECO:0007669"/>
    <property type="project" value="InterPro"/>
</dbReference>
<keyword evidence="4 7" id="KW-0067">ATP-binding</keyword>
<evidence type="ECO:0000256" key="1">
    <source>
        <dbReference type="ARBA" id="ARBA00004123"/>
    </source>
</evidence>
<evidence type="ECO:0000256" key="3">
    <source>
        <dbReference type="ARBA" id="ARBA00022741"/>
    </source>
</evidence>
<dbReference type="Proteomes" id="UP001059596">
    <property type="component" value="Unassembled WGS sequence"/>
</dbReference>